<evidence type="ECO:0000313" key="4">
    <source>
        <dbReference type="EMBL" id="SMC35593.1"/>
    </source>
</evidence>
<feature type="domain" description="FecR protein" evidence="2">
    <location>
        <begin position="98"/>
        <end position="189"/>
    </location>
</feature>
<dbReference type="Pfam" id="PF04773">
    <property type="entry name" value="FecR"/>
    <property type="match status" value="1"/>
</dbReference>
<dbReference type="EMBL" id="FWXO01000001">
    <property type="protein sequence ID" value="SMC35593.1"/>
    <property type="molecule type" value="Genomic_DNA"/>
</dbReference>
<dbReference type="Pfam" id="PF16344">
    <property type="entry name" value="FecR_C"/>
    <property type="match status" value="1"/>
</dbReference>
<organism evidence="4 5">
    <name type="scientific">Cellulophaga tyrosinoxydans</name>
    <dbReference type="NCBI Taxonomy" id="504486"/>
    <lineage>
        <taxon>Bacteria</taxon>
        <taxon>Pseudomonadati</taxon>
        <taxon>Bacteroidota</taxon>
        <taxon>Flavobacteriia</taxon>
        <taxon>Flavobacteriales</taxon>
        <taxon>Flavobacteriaceae</taxon>
        <taxon>Cellulophaga</taxon>
    </lineage>
</organism>
<dbReference type="AlphaFoldDB" id="A0A1W1YHH7"/>
<keyword evidence="1" id="KW-0472">Membrane</keyword>
<feature type="transmembrane region" description="Helical" evidence="1">
    <location>
        <begin position="75"/>
        <end position="92"/>
    </location>
</feature>
<dbReference type="Proteomes" id="UP000192360">
    <property type="component" value="Unassembled WGS sequence"/>
</dbReference>
<protein>
    <submittedName>
        <fullName evidence="4">FecR family protein</fullName>
    </submittedName>
</protein>
<dbReference type="Gene3D" id="3.55.50.30">
    <property type="match status" value="1"/>
</dbReference>
<name>A0A1W1YHH7_9FLAO</name>
<keyword evidence="1" id="KW-1133">Transmembrane helix</keyword>
<feature type="domain" description="Protein FecR C-terminal" evidence="3">
    <location>
        <begin position="232"/>
        <end position="295"/>
    </location>
</feature>
<dbReference type="InterPro" id="IPR032508">
    <property type="entry name" value="FecR_C"/>
</dbReference>
<sequence length="299" mass="33682">MQHEKEILKWIDGTISDSELAELRKTPEYAQLKPIIEKTSNFKKPDFNVEQALEGFTKLKQPKNKVVTLTSWKKYASIAAAIILMVSLYFVFANTNTTVNTDYAETTIFNLPDASEVVLNSGSEIVYSKKNWEKKRELTLSGEAFFKVSKGKTFDVITDQGTVTVVGTQFNVNERDGYFEVACFEGKVQVTTNNNVVMLTPGKAIRMIQGNLGDVTEFNAATPDWMNNQSDFNEVPFALVVEELEREFNVKINYDKSLADKQFTGGFDHGDLNEAVQSIAFPLNLKVTIKDQNLIELNE</sequence>
<dbReference type="InterPro" id="IPR012373">
    <property type="entry name" value="Ferrdict_sens_TM"/>
</dbReference>
<dbReference type="OrthoDB" id="1097347at2"/>
<evidence type="ECO:0000259" key="3">
    <source>
        <dbReference type="Pfam" id="PF16344"/>
    </source>
</evidence>
<dbReference type="PANTHER" id="PTHR30273">
    <property type="entry name" value="PERIPLASMIC SIGNAL SENSOR AND SIGMA FACTOR ACTIVATOR FECR-RELATED"/>
    <property type="match status" value="1"/>
</dbReference>
<dbReference type="PANTHER" id="PTHR30273:SF2">
    <property type="entry name" value="PROTEIN FECR"/>
    <property type="match status" value="1"/>
</dbReference>
<evidence type="ECO:0000313" key="5">
    <source>
        <dbReference type="Proteomes" id="UP000192360"/>
    </source>
</evidence>
<dbReference type="RefSeq" id="WP_084059801.1">
    <property type="nucleotide sequence ID" value="NZ_FWXO01000001.1"/>
</dbReference>
<dbReference type="GO" id="GO:0016989">
    <property type="term" value="F:sigma factor antagonist activity"/>
    <property type="evidence" value="ECO:0007669"/>
    <property type="project" value="TreeGrafter"/>
</dbReference>
<accession>A0A1W1YHH7</accession>
<evidence type="ECO:0000256" key="1">
    <source>
        <dbReference type="SAM" id="Phobius"/>
    </source>
</evidence>
<evidence type="ECO:0000259" key="2">
    <source>
        <dbReference type="Pfam" id="PF04773"/>
    </source>
</evidence>
<proteinExistence type="predicted"/>
<dbReference type="InterPro" id="IPR006860">
    <property type="entry name" value="FecR"/>
</dbReference>
<dbReference type="Gene3D" id="2.60.120.1440">
    <property type="match status" value="1"/>
</dbReference>
<keyword evidence="1" id="KW-0812">Transmembrane</keyword>
<reference evidence="4 5" key="1">
    <citation type="submission" date="2017-04" db="EMBL/GenBank/DDBJ databases">
        <authorList>
            <person name="Afonso C.L."/>
            <person name="Miller P.J."/>
            <person name="Scott M.A."/>
            <person name="Spackman E."/>
            <person name="Goraichik I."/>
            <person name="Dimitrov K.M."/>
            <person name="Suarez D.L."/>
            <person name="Swayne D.E."/>
        </authorList>
    </citation>
    <scope>NUCLEOTIDE SEQUENCE [LARGE SCALE GENOMIC DNA]</scope>
    <source>
        <strain evidence="4 5">DSM 21164</strain>
    </source>
</reference>
<gene>
    <name evidence="4" type="ORF">SAMN05660703_0491</name>
</gene>
<keyword evidence="5" id="KW-1185">Reference proteome</keyword>
<dbReference type="STRING" id="504486.SAMN05660703_0491"/>